<dbReference type="Proteomes" id="UP000579812">
    <property type="component" value="Unassembled WGS sequence"/>
</dbReference>
<dbReference type="SMART" id="SM00584">
    <property type="entry name" value="TLDc"/>
    <property type="match status" value="1"/>
</dbReference>
<name>A0A7J6DDQ5_9TELE</name>
<evidence type="ECO:0000313" key="4">
    <source>
        <dbReference type="Proteomes" id="UP000579812"/>
    </source>
</evidence>
<dbReference type="InterPro" id="IPR006571">
    <property type="entry name" value="TLDc_dom"/>
</dbReference>
<dbReference type="SUPFAM" id="SSF52540">
    <property type="entry name" value="P-loop containing nucleoside triphosphate hydrolases"/>
    <property type="match status" value="1"/>
</dbReference>
<dbReference type="PANTHER" id="PTHR14241:SF19">
    <property type="entry name" value="INTERFERON-INDUCED PROTEIN 44-LIKE ISOFORM X1-RELATED"/>
    <property type="match status" value="1"/>
</dbReference>
<dbReference type="GO" id="GO:0006955">
    <property type="term" value="P:immune response"/>
    <property type="evidence" value="ECO:0007669"/>
    <property type="project" value="TreeGrafter"/>
</dbReference>
<comment type="caution">
    <text evidence="3">The sequence shown here is derived from an EMBL/GenBank/DDBJ whole genome shotgun (WGS) entry which is preliminary data.</text>
</comment>
<accession>A0A7J6DDQ5</accession>
<dbReference type="CDD" id="cd00882">
    <property type="entry name" value="Ras_like_GTPase"/>
    <property type="match status" value="1"/>
</dbReference>
<evidence type="ECO:0000313" key="3">
    <source>
        <dbReference type="EMBL" id="KAF4117448.1"/>
    </source>
</evidence>
<dbReference type="OrthoDB" id="25620at2759"/>
<keyword evidence="4" id="KW-1185">Reference proteome</keyword>
<dbReference type="AlphaFoldDB" id="A0A7J6DDQ5"/>
<proteinExistence type="inferred from homology"/>
<evidence type="ECO:0000259" key="2">
    <source>
        <dbReference type="PROSITE" id="PS51886"/>
    </source>
</evidence>
<evidence type="ECO:0000256" key="1">
    <source>
        <dbReference type="ARBA" id="ARBA00009243"/>
    </source>
</evidence>
<dbReference type="PANTHER" id="PTHR14241">
    <property type="entry name" value="INTERFERON-INDUCED PROTEIN 44"/>
    <property type="match status" value="1"/>
</dbReference>
<dbReference type="PROSITE" id="PS51886">
    <property type="entry name" value="TLDC"/>
    <property type="match status" value="1"/>
</dbReference>
<feature type="domain" description="TLDc" evidence="2">
    <location>
        <begin position="1"/>
        <end position="159"/>
    </location>
</feature>
<sequence>MSTVTSSLNKWQKKQLCLLFNNANLSLLFKASVHGYNATAFHQKCNIQGPTVIVAYNKSGYVFGAFTSKDFRQINQNVVDDKAFLFSFNDKLIQEDPLRVVSGNPQYAFTDNGPNFSSLVFLHNNTATVYSNPGTYQFDPQKMHGNDLQLTECEVYRVEDSGGLMEKPWRNVQWNSERRQALLSTISGWKPSVSSVKQARILLVGPVGAGKSSFYNSINSACKGYVSIQANTGTAGTSLTTQFRTYYIKPSNSVTHVPFTLCDSMGLEDGENTGLDVDDFTSILKGHIKDKYQFNPSMPIQPDSPHFNKSPGLKDKIHCVVFVIDISRVKLLSDKMIEKFVVFRKKANRLCIPQRVLLTKVDEACPLVAEDLKNIYQSHYINKMMQEITTKLGVSLSAVVPVKNYYQELEIDSQTDILLLNAVVQMLRAAEGYFDDFYNPEERSE</sequence>
<dbReference type="EMBL" id="JAAMOB010000002">
    <property type="protein sequence ID" value="KAF4117448.1"/>
    <property type="molecule type" value="Genomic_DNA"/>
</dbReference>
<dbReference type="Pfam" id="PF07534">
    <property type="entry name" value="TLD"/>
    <property type="match status" value="1"/>
</dbReference>
<dbReference type="Gene3D" id="3.40.50.300">
    <property type="entry name" value="P-loop containing nucleotide triphosphate hydrolases"/>
    <property type="match status" value="1"/>
</dbReference>
<dbReference type="InterPro" id="IPR027417">
    <property type="entry name" value="P-loop_NTPase"/>
</dbReference>
<organism evidence="3 4">
    <name type="scientific">Onychostoma macrolepis</name>
    <dbReference type="NCBI Taxonomy" id="369639"/>
    <lineage>
        <taxon>Eukaryota</taxon>
        <taxon>Metazoa</taxon>
        <taxon>Chordata</taxon>
        <taxon>Craniata</taxon>
        <taxon>Vertebrata</taxon>
        <taxon>Euteleostomi</taxon>
        <taxon>Actinopterygii</taxon>
        <taxon>Neopterygii</taxon>
        <taxon>Teleostei</taxon>
        <taxon>Ostariophysi</taxon>
        <taxon>Cypriniformes</taxon>
        <taxon>Cyprinidae</taxon>
        <taxon>Acrossocheilinae</taxon>
        <taxon>Onychostoma</taxon>
    </lineage>
</organism>
<comment type="similarity">
    <text evidence="1">Belongs to the IFI44 family.</text>
</comment>
<gene>
    <name evidence="3" type="ORF">G5714_002001</name>
</gene>
<protein>
    <recommendedName>
        <fullName evidence="2">TLDc domain-containing protein</fullName>
    </recommendedName>
</protein>
<reference evidence="3 4" key="1">
    <citation type="submission" date="2020-04" db="EMBL/GenBank/DDBJ databases">
        <title>Chromosome-level genome assembly of a cyprinid fish Onychostoma macrolepis by integration of Nanopore Sequencing, Bionano and Hi-C technology.</title>
        <authorList>
            <person name="Wang D."/>
        </authorList>
    </citation>
    <scope>NUCLEOTIDE SEQUENCE [LARGE SCALE GENOMIC DNA]</scope>
    <source>
        <strain evidence="3">SWU-2019</strain>
        <tissue evidence="3">Muscle</tissue>
    </source>
</reference>